<proteinExistence type="inferred from homology"/>
<accession>A0A1F7WPC6</accession>
<comment type="caution">
    <text evidence="8">The sequence shown here is derived from an EMBL/GenBank/DDBJ whole genome shotgun (WGS) entry which is preliminary data.</text>
</comment>
<comment type="subcellular location">
    <subcellularLocation>
        <location evidence="5">Cell membrane</location>
        <topology evidence="5">Peripheral membrane protein</topology>
        <orientation evidence="5">Cytoplasmic side</orientation>
    </subcellularLocation>
    <text evidence="5">Localizes to the Z ring in an FtsZ-dependent manner. Targeted to the membrane through a conserved C-terminal amphipathic helix.</text>
</comment>
<evidence type="ECO:0000256" key="3">
    <source>
        <dbReference type="ARBA" id="ARBA00023136"/>
    </source>
</evidence>
<dbReference type="NCBIfam" id="TIGR01174">
    <property type="entry name" value="ftsA"/>
    <property type="match status" value="1"/>
</dbReference>
<dbReference type="Pfam" id="PF02491">
    <property type="entry name" value="SHS2_FTSA"/>
    <property type="match status" value="1"/>
</dbReference>
<keyword evidence="3 5" id="KW-0472">Membrane</keyword>
<dbReference type="GO" id="GO:0043093">
    <property type="term" value="P:FtsZ-dependent cytokinesis"/>
    <property type="evidence" value="ECO:0007669"/>
    <property type="project" value="UniProtKB-UniRule"/>
</dbReference>
<evidence type="ECO:0000313" key="8">
    <source>
        <dbReference type="EMBL" id="OGM04681.1"/>
    </source>
</evidence>
<sequence length="412" mass="44107">MSKDGLVVGLDVGTTKTAVVVGEASENNEIYILGSGIAPSTGIKKGMIINIEETIKTIEAVVSDAEHISDADIDTVYISVGGYHIQGQNTRGRIIIPPSQKEIVSEDKSRVQEAARAIQLAANYEILHVIPKEYKVDDQDGILDPAGMVGSQLEVETHIITASSIALRNLQKSVKGSGLKIKDSISEGLAAAEAVLTPDEKDLGVVLLHIGGGTTDIVAYANGYVKYSGVLPIGSAHLTSDISIGLRTSYQEAEKLKIKHGVIWLEGANLDEKISVANAGNDGARMIELRQMVEIIEPRMEEMFAMIKGEIKKIGPVAKIPAGAVLSGGGALLNGIVKFAEKTLDMPVRIGKPNNINGLTDRVNGPAFSACIGLLMYGLKFQNQHARQPFMRTGGTYDGLKSWLKSFFKDIF</sequence>
<keyword evidence="1 5" id="KW-1003">Cell membrane</keyword>
<dbReference type="InterPro" id="IPR043129">
    <property type="entry name" value="ATPase_NBD"/>
</dbReference>
<evidence type="ECO:0000256" key="2">
    <source>
        <dbReference type="ARBA" id="ARBA00022618"/>
    </source>
</evidence>
<dbReference type="InterPro" id="IPR003494">
    <property type="entry name" value="SHS2_FtsA"/>
</dbReference>
<gene>
    <name evidence="5" type="primary">ftsA</name>
    <name evidence="8" type="ORF">A2008_05550</name>
</gene>
<evidence type="ECO:0000256" key="5">
    <source>
        <dbReference type="HAMAP-Rule" id="MF_02033"/>
    </source>
</evidence>
<dbReference type="Proteomes" id="UP000178735">
    <property type="component" value="Unassembled WGS sequence"/>
</dbReference>
<evidence type="ECO:0000259" key="7">
    <source>
        <dbReference type="SMART" id="SM00842"/>
    </source>
</evidence>
<organism evidence="8 9">
    <name type="scientific">Candidatus Wallbacteria bacterium GWC2_49_35</name>
    <dbReference type="NCBI Taxonomy" id="1817813"/>
    <lineage>
        <taxon>Bacteria</taxon>
        <taxon>Candidatus Walliibacteriota</taxon>
    </lineage>
</organism>
<dbReference type="Gene3D" id="3.30.1490.110">
    <property type="match status" value="1"/>
</dbReference>
<dbReference type="STRING" id="1817813.A2008_05550"/>
<dbReference type="PIRSF" id="PIRSF003101">
    <property type="entry name" value="FtsA"/>
    <property type="match status" value="1"/>
</dbReference>
<evidence type="ECO:0000256" key="4">
    <source>
        <dbReference type="ARBA" id="ARBA00023306"/>
    </source>
</evidence>
<evidence type="ECO:0000256" key="1">
    <source>
        <dbReference type="ARBA" id="ARBA00022475"/>
    </source>
</evidence>
<comment type="similarity">
    <text evidence="5 6">Belongs to the FtsA/MreB family.</text>
</comment>
<dbReference type="SMART" id="SM00842">
    <property type="entry name" value="FtsA"/>
    <property type="match status" value="1"/>
</dbReference>
<dbReference type="EMBL" id="MGFH01000138">
    <property type="protein sequence ID" value="OGM04681.1"/>
    <property type="molecule type" value="Genomic_DNA"/>
</dbReference>
<dbReference type="CDD" id="cd24048">
    <property type="entry name" value="ASKHA_NBD_FtsA"/>
    <property type="match status" value="1"/>
</dbReference>
<dbReference type="SUPFAM" id="SSF53067">
    <property type="entry name" value="Actin-like ATPase domain"/>
    <property type="match status" value="2"/>
</dbReference>
<dbReference type="Pfam" id="PF14450">
    <property type="entry name" value="FtsA"/>
    <property type="match status" value="1"/>
</dbReference>
<dbReference type="PANTHER" id="PTHR32432">
    <property type="entry name" value="CELL DIVISION PROTEIN FTSA-RELATED"/>
    <property type="match status" value="1"/>
</dbReference>
<keyword evidence="4 5" id="KW-0131">Cell cycle</keyword>
<comment type="subunit">
    <text evidence="5">Self-interacts. Interacts with FtsZ.</text>
</comment>
<feature type="domain" description="SHS2" evidence="7">
    <location>
        <begin position="7"/>
        <end position="195"/>
    </location>
</feature>
<dbReference type="PANTHER" id="PTHR32432:SF4">
    <property type="entry name" value="CELL DIVISION PROTEIN FTSA"/>
    <property type="match status" value="1"/>
</dbReference>
<dbReference type="InterPro" id="IPR050696">
    <property type="entry name" value="FtsA/MreB"/>
</dbReference>
<dbReference type="Gene3D" id="3.30.420.40">
    <property type="match status" value="2"/>
</dbReference>
<dbReference type="HAMAP" id="MF_02033">
    <property type="entry name" value="FtsA"/>
    <property type="match status" value="1"/>
</dbReference>
<evidence type="ECO:0000256" key="6">
    <source>
        <dbReference type="PIRNR" id="PIRNR003101"/>
    </source>
</evidence>
<keyword evidence="2 5" id="KW-0132">Cell division</keyword>
<name>A0A1F7WPC6_9BACT</name>
<evidence type="ECO:0000313" key="9">
    <source>
        <dbReference type="Proteomes" id="UP000178735"/>
    </source>
</evidence>
<comment type="function">
    <text evidence="5 6">Cell division protein that is involved in the assembly of the Z ring. May serve as a membrane anchor for the Z ring.</text>
</comment>
<dbReference type="GO" id="GO:0032153">
    <property type="term" value="C:cell division site"/>
    <property type="evidence" value="ECO:0007669"/>
    <property type="project" value="UniProtKB-UniRule"/>
</dbReference>
<dbReference type="GO" id="GO:0009898">
    <property type="term" value="C:cytoplasmic side of plasma membrane"/>
    <property type="evidence" value="ECO:0007669"/>
    <property type="project" value="UniProtKB-UniRule"/>
</dbReference>
<protein>
    <recommendedName>
        <fullName evidence="5 6">Cell division protein FtsA</fullName>
    </recommendedName>
</protein>
<dbReference type="InterPro" id="IPR020823">
    <property type="entry name" value="Cell_div_FtsA"/>
</dbReference>
<reference evidence="8 9" key="1">
    <citation type="journal article" date="2016" name="Nat. Commun.">
        <title>Thousands of microbial genomes shed light on interconnected biogeochemical processes in an aquifer system.</title>
        <authorList>
            <person name="Anantharaman K."/>
            <person name="Brown C.T."/>
            <person name="Hug L.A."/>
            <person name="Sharon I."/>
            <person name="Castelle C.J."/>
            <person name="Probst A.J."/>
            <person name="Thomas B.C."/>
            <person name="Singh A."/>
            <person name="Wilkins M.J."/>
            <person name="Karaoz U."/>
            <person name="Brodie E.L."/>
            <person name="Williams K.H."/>
            <person name="Hubbard S.S."/>
            <person name="Banfield J.F."/>
        </authorList>
    </citation>
    <scope>NUCLEOTIDE SEQUENCE [LARGE SCALE GENOMIC DNA]</scope>
</reference>
<dbReference type="AlphaFoldDB" id="A0A1F7WPC6"/>